<dbReference type="Gene3D" id="1.25.40.10">
    <property type="entry name" value="Tetratricopeptide repeat domain"/>
    <property type="match status" value="1"/>
</dbReference>
<evidence type="ECO:0000313" key="3">
    <source>
        <dbReference type="Proteomes" id="UP001597319"/>
    </source>
</evidence>
<dbReference type="Proteomes" id="UP001597319">
    <property type="component" value="Unassembled WGS sequence"/>
</dbReference>
<sequence length="265" mass="30685">MKDYPIEIDDYLSGAMSASEKQAFEERLRTDSALAEELKLQKEMLTMYEDQQWLEGDRDALKTKEAKQLQSFFESDEATSLKSTINQVITENRSGSKHKTFWFIGIAASIAVLLTVSLFVFKENNYDELYASYVHMDEIPSLVTRGEDTNKLLENAQLLFEDKKYQEATESFAAYHKAEEAIDPLSYIYNGMAYTELNKFDEALSQFELLANSETLQAKKANWYKALVYLKQKKKRKLTDVLKSIIADKNNYKYQEAQELLEKID</sequence>
<organism evidence="2 3">
    <name type="scientific">Aquimarina rubra</name>
    <dbReference type="NCBI Taxonomy" id="1920033"/>
    <lineage>
        <taxon>Bacteria</taxon>
        <taxon>Pseudomonadati</taxon>
        <taxon>Bacteroidota</taxon>
        <taxon>Flavobacteriia</taxon>
        <taxon>Flavobacteriales</taxon>
        <taxon>Flavobacteriaceae</taxon>
        <taxon>Aquimarina</taxon>
    </lineage>
</organism>
<dbReference type="EMBL" id="JBHULE010000002">
    <property type="protein sequence ID" value="MFD2561660.1"/>
    <property type="molecule type" value="Genomic_DNA"/>
</dbReference>
<dbReference type="RefSeq" id="WP_378289552.1">
    <property type="nucleotide sequence ID" value="NZ_JBHULE010000002.1"/>
</dbReference>
<keyword evidence="1" id="KW-0812">Transmembrane</keyword>
<gene>
    <name evidence="2" type="ORF">ACFSR1_03190</name>
</gene>
<keyword evidence="1" id="KW-1133">Transmembrane helix</keyword>
<dbReference type="InterPro" id="IPR011990">
    <property type="entry name" value="TPR-like_helical_dom_sf"/>
</dbReference>
<dbReference type="SUPFAM" id="SSF48452">
    <property type="entry name" value="TPR-like"/>
    <property type="match status" value="1"/>
</dbReference>
<feature type="transmembrane region" description="Helical" evidence="1">
    <location>
        <begin position="101"/>
        <end position="121"/>
    </location>
</feature>
<keyword evidence="3" id="KW-1185">Reference proteome</keyword>
<proteinExistence type="predicted"/>
<accession>A0ABW5L9T3</accession>
<protein>
    <submittedName>
        <fullName evidence="2">Tol-pal system YbgF family protein</fullName>
    </submittedName>
</protein>
<reference evidence="3" key="1">
    <citation type="journal article" date="2019" name="Int. J. Syst. Evol. Microbiol.">
        <title>The Global Catalogue of Microorganisms (GCM) 10K type strain sequencing project: providing services to taxonomists for standard genome sequencing and annotation.</title>
        <authorList>
            <consortium name="The Broad Institute Genomics Platform"/>
            <consortium name="The Broad Institute Genome Sequencing Center for Infectious Disease"/>
            <person name="Wu L."/>
            <person name="Ma J."/>
        </authorList>
    </citation>
    <scope>NUCLEOTIDE SEQUENCE [LARGE SCALE GENOMIC DNA]</scope>
    <source>
        <strain evidence="3">KCTC 52274</strain>
    </source>
</reference>
<evidence type="ECO:0000256" key="1">
    <source>
        <dbReference type="SAM" id="Phobius"/>
    </source>
</evidence>
<keyword evidence="1" id="KW-0472">Membrane</keyword>
<name>A0ABW5L9T3_9FLAO</name>
<evidence type="ECO:0000313" key="2">
    <source>
        <dbReference type="EMBL" id="MFD2561660.1"/>
    </source>
</evidence>
<comment type="caution">
    <text evidence="2">The sequence shown here is derived from an EMBL/GenBank/DDBJ whole genome shotgun (WGS) entry which is preliminary data.</text>
</comment>